<accession>A0A0W8IPU0</accession>
<dbReference type="Proteomes" id="UP000053512">
    <property type="component" value="Unassembled WGS sequence"/>
</dbReference>
<organism evidence="1 2">
    <name type="scientific">Kocuria rosea subsp. polaris</name>
    <dbReference type="NCBI Taxonomy" id="136273"/>
    <lineage>
        <taxon>Bacteria</taxon>
        <taxon>Bacillati</taxon>
        <taxon>Actinomycetota</taxon>
        <taxon>Actinomycetes</taxon>
        <taxon>Micrococcales</taxon>
        <taxon>Micrococcaceae</taxon>
        <taxon>Kocuria</taxon>
    </lineage>
</organism>
<gene>
    <name evidence="1" type="ORF">AVL61_11395</name>
</gene>
<evidence type="ECO:0000313" key="2">
    <source>
        <dbReference type="Proteomes" id="UP000053512"/>
    </source>
</evidence>
<dbReference type="STRING" id="136273.GY22_14340"/>
<dbReference type="AlphaFoldDB" id="A0A0W8IPU0"/>
<dbReference type="OrthoDB" id="4881146at2"/>
<proteinExistence type="predicted"/>
<reference evidence="2" key="1">
    <citation type="submission" date="2015-12" db="EMBL/GenBank/DDBJ databases">
        <authorList>
            <person name="Nair G.R."/>
            <person name="Kaur G."/>
            <person name="Mayilraj S."/>
        </authorList>
    </citation>
    <scope>NUCLEOTIDE SEQUENCE [LARGE SCALE GENOMIC DNA]</scope>
    <source>
        <strain evidence="2">CD08_4</strain>
    </source>
</reference>
<evidence type="ECO:0000313" key="1">
    <source>
        <dbReference type="EMBL" id="KUG61918.1"/>
    </source>
</evidence>
<comment type="caution">
    <text evidence="1">The sequence shown here is derived from an EMBL/GenBank/DDBJ whole genome shotgun (WGS) entry which is preliminary data.</text>
</comment>
<name>A0A0W8IPU0_KOCRO</name>
<protein>
    <submittedName>
        <fullName evidence="1">Uncharacterized protein</fullName>
    </submittedName>
</protein>
<sequence>MRKHQHSDDEPARPRRSLFRRFDDFTMRFYGPAVRSPRDLRGAEASAQTQQWYQDLQEEFVVEKDANGNTYLRPRHR</sequence>
<dbReference type="RefSeq" id="WP_058872715.1">
    <property type="nucleotide sequence ID" value="NZ_LQBK01000003.1"/>
</dbReference>
<dbReference type="EMBL" id="LQBK01000003">
    <property type="protein sequence ID" value="KUG61918.1"/>
    <property type="molecule type" value="Genomic_DNA"/>
</dbReference>